<dbReference type="Proteomes" id="UP000764110">
    <property type="component" value="Unassembled WGS sequence"/>
</dbReference>
<gene>
    <name evidence="2" type="ORF">MHUMG1_08200</name>
</gene>
<dbReference type="AlphaFoldDB" id="A0A9P8M4N1"/>
<sequence>MLTAKAQVAPASTVKTVPVIHLASPPAKNLTGPAQSHAFPSVCNRLLRLLASLTSADMPPSASYTMGVYNIPTKLTGTNAIHPHPILSMVRRHSPRHIHHGALTRRIQQTRRAAAQARHRPQIHNAPAHPGLRLIIPHRRHRILGHEHHARDIDLEAPRPPRRVHVDRRARGPQHPDPVHQHVHPPKHAQRRVHDPRALLGRRHVRRHRQRRRPLVLREHQLRRPLRERRLAVHADHLGPVLGEQERDGAPVADGLAAAAGARDDGHLAVEAARRAGRVGGRHLIFFFWREGVGLENVPTFFSCWANIEARVICVVVWCGLGKVFEFEDNIL</sequence>
<accession>A0A9P8M4N1</accession>
<reference evidence="2 3" key="1">
    <citation type="submission" date="2020-07" db="EMBL/GenBank/DDBJ databases">
        <title>Metarhizium humberi genome.</title>
        <authorList>
            <person name="Lysoe E."/>
        </authorList>
    </citation>
    <scope>NUCLEOTIDE SEQUENCE [LARGE SCALE GENOMIC DNA]</scope>
    <source>
        <strain evidence="2 3">ESALQ1638</strain>
    </source>
</reference>
<protein>
    <submittedName>
        <fullName evidence="2">Uncharacterized protein</fullName>
    </submittedName>
</protein>
<keyword evidence="3" id="KW-1185">Reference proteome</keyword>
<evidence type="ECO:0000313" key="2">
    <source>
        <dbReference type="EMBL" id="KAH0593878.1"/>
    </source>
</evidence>
<evidence type="ECO:0000313" key="3">
    <source>
        <dbReference type="Proteomes" id="UP000764110"/>
    </source>
</evidence>
<organism evidence="2 3">
    <name type="scientific">Metarhizium humberi</name>
    <dbReference type="NCBI Taxonomy" id="2596975"/>
    <lineage>
        <taxon>Eukaryota</taxon>
        <taxon>Fungi</taxon>
        <taxon>Dikarya</taxon>
        <taxon>Ascomycota</taxon>
        <taxon>Pezizomycotina</taxon>
        <taxon>Sordariomycetes</taxon>
        <taxon>Hypocreomycetidae</taxon>
        <taxon>Hypocreales</taxon>
        <taxon>Clavicipitaceae</taxon>
        <taxon>Metarhizium</taxon>
    </lineage>
</organism>
<dbReference type="EMBL" id="JACEFI010000018">
    <property type="protein sequence ID" value="KAH0593878.1"/>
    <property type="molecule type" value="Genomic_DNA"/>
</dbReference>
<evidence type="ECO:0000256" key="1">
    <source>
        <dbReference type="SAM" id="MobiDB-lite"/>
    </source>
</evidence>
<feature type="region of interest" description="Disordered" evidence="1">
    <location>
        <begin position="168"/>
        <end position="195"/>
    </location>
</feature>
<feature type="compositionally biased region" description="Basic residues" evidence="1">
    <location>
        <begin position="181"/>
        <end position="191"/>
    </location>
</feature>
<name>A0A9P8M4N1_9HYPO</name>
<proteinExistence type="predicted"/>
<comment type="caution">
    <text evidence="2">The sequence shown here is derived from an EMBL/GenBank/DDBJ whole genome shotgun (WGS) entry which is preliminary data.</text>
</comment>